<dbReference type="EMBL" id="JBHFQA010000024">
    <property type="protein sequence ID" value="KAL2077410.1"/>
    <property type="molecule type" value="Genomic_DNA"/>
</dbReference>
<dbReference type="SMART" id="SM00409">
    <property type="entry name" value="IG"/>
    <property type="match status" value="3"/>
</dbReference>
<keyword evidence="1" id="KW-1015">Disulfide bond</keyword>
<dbReference type="PANTHER" id="PTHR11738">
    <property type="entry name" value="MHC CLASS I NK CELL RECEPTOR"/>
    <property type="match status" value="1"/>
</dbReference>
<dbReference type="InterPro" id="IPR036179">
    <property type="entry name" value="Ig-like_dom_sf"/>
</dbReference>
<dbReference type="InterPro" id="IPR013783">
    <property type="entry name" value="Ig-like_fold"/>
</dbReference>
<name>A0ABD1IT56_9TELE</name>
<protein>
    <recommendedName>
        <fullName evidence="2">Ig-like domain-containing protein</fullName>
    </recommendedName>
</protein>
<dbReference type="InterPro" id="IPR003599">
    <property type="entry name" value="Ig_sub"/>
</dbReference>
<evidence type="ECO:0000259" key="2">
    <source>
        <dbReference type="PROSITE" id="PS50835"/>
    </source>
</evidence>
<dbReference type="AlphaFoldDB" id="A0ABD1IT56"/>
<comment type="caution">
    <text evidence="3">The sequence shown here is derived from an EMBL/GenBank/DDBJ whole genome shotgun (WGS) entry which is preliminary data.</text>
</comment>
<keyword evidence="4" id="KW-1185">Reference proteome</keyword>
<dbReference type="InterPro" id="IPR050412">
    <property type="entry name" value="Ig-like_Receptors_ImmuneReg"/>
</dbReference>
<dbReference type="SUPFAM" id="SSF48726">
    <property type="entry name" value="Immunoglobulin"/>
    <property type="match status" value="3"/>
</dbReference>
<feature type="domain" description="Ig-like" evidence="2">
    <location>
        <begin position="21"/>
        <end position="111"/>
    </location>
</feature>
<reference evidence="3 4" key="1">
    <citation type="submission" date="2024-09" db="EMBL/GenBank/DDBJ databases">
        <title>A chromosome-level genome assembly of Gray's grenadier anchovy, Coilia grayii.</title>
        <authorList>
            <person name="Fu Z."/>
        </authorList>
    </citation>
    <scope>NUCLEOTIDE SEQUENCE [LARGE SCALE GENOMIC DNA]</scope>
    <source>
        <strain evidence="3">G4</strain>
        <tissue evidence="3">Muscle</tissue>
    </source>
</reference>
<dbReference type="PANTHER" id="PTHR11738:SF186">
    <property type="entry name" value="OSTEOCLAST-ASSOCIATED IMMUNOGLOBULIN-LIKE RECEPTOR"/>
    <property type="match status" value="1"/>
</dbReference>
<sequence>MPASTVNSVGESSVFIQVYGPHNVIPALISWEERFISEGGTLQLMCQIAESGRNAPELPEHLFFHLCKDGVGRIAQPVGNNTHTIFLIENITREDYGKYSCVLAEEQMAMKVRGEGVNSINIQDYVDVIHPARIFGTVDYGVIGEDVGLKCSIMDGVHTDTFRHPYVLYMHLCKDFTKISTKPLNQTNNAIFTIRNITATSSGSFSCVYSNVSYEQACLRGGLNTMFLKVYAYCKTDHFDITSTPTTLDQELIESVARVTQSPRVVWPARIYARKVSVVEGEELIMKCSLDGVSVTGGTPERSSMHMYLLKDGRWVSLKPFKKNADLLFSISNVTVRDSGNYSCVYSKDKHAPQEGIRPGHNVIPILVLTKNSKGVDTAVEHSADGCG</sequence>
<proteinExistence type="predicted"/>
<dbReference type="Gene3D" id="2.60.40.10">
    <property type="entry name" value="Immunoglobulins"/>
    <property type="match status" value="3"/>
</dbReference>
<accession>A0ABD1IT56</accession>
<feature type="domain" description="Ig-like" evidence="2">
    <location>
        <begin position="263"/>
        <end position="344"/>
    </location>
</feature>
<evidence type="ECO:0000256" key="1">
    <source>
        <dbReference type="ARBA" id="ARBA00023157"/>
    </source>
</evidence>
<dbReference type="PROSITE" id="PS50835">
    <property type="entry name" value="IG_LIKE"/>
    <property type="match status" value="2"/>
</dbReference>
<dbReference type="Proteomes" id="UP001591681">
    <property type="component" value="Unassembled WGS sequence"/>
</dbReference>
<evidence type="ECO:0000313" key="4">
    <source>
        <dbReference type="Proteomes" id="UP001591681"/>
    </source>
</evidence>
<gene>
    <name evidence="3" type="ORF">ACEWY4_026914</name>
</gene>
<organism evidence="3 4">
    <name type="scientific">Coilia grayii</name>
    <name type="common">Gray's grenadier anchovy</name>
    <dbReference type="NCBI Taxonomy" id="363190"/>
    <lineage>
        <taxon>Eukaryota</taxon>
        <taxon>Metazoa</taxon>
        <taxon>Chordata</taxon>
        <taxon>Craniata</taxon>
        <taxon>Vertebrata</taxon>
        <taxon>Euteleostomi</taxon>
        <taxon>Actinopterygii</taxon>
        <taxon>Neopterygii</taxon>
        <taxon>Teleostei</taxon>
        <taxon>Clupei</taxon>
        <taxon>Clupeiformes</taxon>
        <taxon>Clupeoidei</taxon>
        <taxon>Engraulidae</taxon>
        <taxon>Coilinae</taxon>
        <taxon>Coilia</taxon>
    </lineage>
</organism>
<dbReference type="InterPro" id="IPR007110">
    <property type="entry name" value="Ig-like_dom"/>
</dbReference>
<evidence type="ECO:0000313" key="3">
    <source>
        <dbReference type="EMBL" id="KAL2077410.1"/>
    </source>
</evidence>
<dbReference type="Pfam" id="PF13895">
    <property type="entry name" value="Ig_2"/>
    <property type="match status" value="1"/>
</dbReference>